<protein>
    <submittedName>
        <fullName evidence="2">Uncharacterized protein</fullName>
    </submittedName>
</protein>
<dbReference type="Proteomes" id="UP000252139">
    <property type="component" value="Unassembled WGS sequence"/>
</dbReference>
<feature type="non-terminal residue" evidence="2">
    <location>
        <position position="1"/>
    </location>
</feature>
<name>A0A367JGX3_RHIAZ</name>
<accession>A0A367JGX3</accession>
<dbReference type="OrthoDB" id="2281761at2759"/>
<organism evidence="2 3">
    <name type="scientific">Rhizopus azygosporus</name>
    <name type="common">Rhizopus microsporus var. azygosporus</name>
    <dbReference type="NCBI Taxonomy" id="86630"/>
    <lineage>
        <taxon>Eukaryota</taxon>
        <taxon>Fungi</taxon>
        <taxon>Fungi incertae sedis</taxon>
        <taxon>Mucoromycota</taxon>
        <taxon>Mucoromycotina</taxon>
        <taxon>Mucoromycetes</taxon>
        <taxon>Mucorales</taxon>
        <taxon>Mucorineae</taxon>
        <taxon>Rhizopodaceae</taxon>
        <taxon>Rhizopus</taxon>
    </lineage>
</organism>
<evidence type="ECO:0000256" key="1">
    <source>
        <dbReference type="SAM" id="Phobius"/>
    </source>
</evidence>
<dbReference type="EMBL" id="PJQL01001342">
    <property type="protein sequence ID" value="RCH89135.1"/>
    <property type="molecule type" value="Genomic_DNA"/>
</dbReference>
<proteinExistence type="predicted"/>
<feature type="transmembrane region" description="Helical" evidence="1">
    <location>
        <begin position="137"/>
        <end position="155"/>
    </location>
</feature>
<feature type="transmembrane region" description="Helical" evidence="1">
    <location>
        <begin position="76"/>
        <end position="96"/>
    </location>
</feature>
<evidence type="ECO:0000313" key="2">
    <source>
        <dbReference type="EMBL" id="RCH89135.1"/>
    </source>
</evidence>
<reference evidence="2 3" key="1">
    <citation type="journal article" date="2018" name="G3 (Bethesda)">
        <title>Phylogenetic and Phylogenomic Definition of Rhizopus Species.</title>
        <authorList>
            <person name="Gryganskyi A.P."/>
            <person name="Golan J."/>
            <person name="Dolatabadi S."/>
            <person name="Mondo S."/>
            <person name="Robb S."/>
            <person name="Idnurm A."/>
            <person name="Muszewska A."/>
            <person name="Steczkiewicz K."/>
            <person name="Masonjones S."/>
            <person name="Liao H.L."/>
            <person name="Gajdeczka M.T."/>
            <person name="Anike F."/>
            <person name="Vuek A."/>
            <person name="Anishchenko I.M."/>
            <person name="Voigt K."/>
            <person name="de Hoog G.S."/>
            <person name="Smith M.E."/>
            <person name="Heitman J."/>
            <person name="Vilgalys R."/>
            <person name="Stajich J.E."/>
        </authorList>
    </citation>
    <scope>NUCLEOTIDE SEQUENCE [LARGE SCALE GENOMIC DNA]</scope>
    <source>
        <strain evidence="2 3">CBS 357.93</strain>
    </source>
</reference>
<comment type="caution">
    <text evidence="2">The sequence shown here is derived from an EMBL/GenBank/DDBJ whole genome shotgun (WGS) entry which is preliminary data.</text>
</comment>
<keyword evidence="1" id="KW-0472">Membrane</keyword>
<keyword evidence="3" id="KW-1185">Reference proteome</keyword>
<sequence length="156" mass="18041">IRLRNKKPCCSSNQYESDFVKVQREMKATIDQQIDLGIDDPVCYGFLVEGYGCYLYKMSIQYEAEYRSILIAQFRALRDALGIILLLLAINILTHIDKELTRLQQAALSLSRCEHNKSKRLVICHVATRHLSPHVNILLHFLLLGFLPKLALLYFF</sequence>
<keyword evidence="1" id="KW-1133">Transmembrane helix</keyword>
<gene>
    <name evidence="2" type="ORF">CU097_001082</name>
</gene>
<keyword evidence="1" id="KW-0812">Transmembrane</keyword>
<dbReference type="AlphaFoldDB" id="A0A367JGX3"/>
<evidence type="ECO:0000313" key="3">
    <source>
        <dbReference type="Proteomes" id="UP000252139"/>
    </source>
</evidence>